<dbReference type="InterPro" id="IPR049730">
    <property type="entry name" value="SNF2/RAD54-like_C"/>
</dbReference>
<evidence type="ECO:0000259" key="5">
    <source>
        <dbReference type="PROSITE" id="PS51192"/>
    </source>
</evidence>
<evidence type="ECO:0000313" key="8">
    <source>
        <dbReference type="Proteomes" id="UP000017559"/>
    </source>
</evidence>
<dbReference type="Gene3D" id="3.40.50.300">
    <property type="entry name" value="P-loop containing nucleotide triphosphate hydrolases"/>
    <property type="match status" value="1"/>
</dbReference>
<dbReference type="KEGG" id="mrr:Moror_5223"/>
<dbReference type="GO" id="GO:0005634">
    <property type="term" value="C:nucleus"/>
    <property type="evidence" value="ECO:0007669"/>
    <property type="project" value="TreeGrafter"/>
</dbReference>
<keyword evidence="8" id="KW-1185">Reference proteome</keyword>
<dbReference type="STRING" id="1381753.V2X8S5"/>
<dbReference type="OrthoDB" id="448448at2759"/>
<dbReference type="PROSITE" id="PS51192">
    <property type="entry name" value="HELICASE_ATP_BIND_1"/>
    <property type="match status" value="1"/>
</dbReference>
<dbReference type="HOGENOM" id="CLU_000315_2_8_1"/>
<dbReference type="PANTHER" id="PTHR45626">
    <property type="entry name" value="TRANSCRIPTION TERMINATION FACTOR 2-RELATED"/>
    <property type="match status" value="1"/>
</dbReference>
<evidence type="ECO:0000256" key="3">
    <source>
        <dbReference type="ARBA" id="ARBA00022840"/>
    </source>
</evidence>
<comment type="caution">
    <text evidence="7">The sequence shown here is derived from an EMBL/GenBank/DDBJ whole genome shotgun (WGS) entry which is preliminary data.</text>
</comment>
<dbReference type="PANTHER" id="PTHR45626:SF16">
    <property type="entry name" value="ATP-DEPENDENT HELICASE ULS1"/>
    <property type="match status" value="1"/>
</dbReference>
<dbReference type="GO" id="GO:0016787">
    <property type="term" value="F:hydrolase activity"/>
    <property type="evidence" value="ECO:0007669"/>
    <property type="project" value="UniProtKB-KW"/>
</dbReference>
<dbReference type="GO" id="GO:0008094">
    <property type="term" value="F:ATP-dependent activity, acting on DNA"/>
    <property type="evidence" value="ECO:0007669"/>
    <property type="project" value="TreeGrafter"/>
</dbReference>
<evidence type="ECO:0000256" key="4">
    <source>
        <dbReference type="SAM" id="MobiDB-lite"/>
    </source>
</evidence>
<evidence type="ECO:0000256" key="1">
    <source>
        <dbReference type="ARBA" id="ARBA00022741"/>
    </source>
</evidence>
<dbReference type="Proteomes" id="UP000017559">
    <property type="component" value="Unassembled WGS sequence"/>
</dbReference>
<keyword evidence="2" id="KW-0378">Hydrolase</keyword>
<feature type="domain" description="Helicase C-terminal" evidence="6">
    <location>
        <begin position="572"/>
        <end position="723"/>
    </location>
</feature>
<dbReference type="Pfam" id="PF00271">
    <property type="entry name" value="Helicase_C"/>
    <property type="match status" value="1"/>
</dbReference>
<dbReference type="GO" id="GO:0005737">
    <property type="term" value="C:cytoplasm"/>
    <property type="evidence" value="ECO:0007669"/>
    <property type="project" value="TreeGrafter"/>
</dbReference>
<dbReference type="Gene3D" id="3.40.50.10810">
    <property type="entry name" value="Tandem AAA-ATPase domain"/>
    <property type="match status" value="1"/>
</dbReference>
<name>V2X8S5_MONRO</name>
<gene>
    <name evidence="7" type="ORF">Moror_5223</name>
</gene>
<dbReference type="InterPro" id="IPR001650">
    <property type="entry name" value="Helicase_C-like"/>
</dbReference>
<feature type="compositionally biased region" description="Polar residues" evidence="4">
    <location>
        <begin position="26"/>
        <end position="42"/>
    </location>
</feature>
<evidence type="ECO:0000259" key="6">
    <source>
        <dbReference type="PROSITE" id="PS51194"/>
    </source>
</evidence>
<dbReference type="GO" id="GO:0005524">
    <property type="term" value="F:ATP binding"/>
    <property type="evidence" value="ECO:0007669"/>
    <property type="project" value="UniProtKB-KW"/>
</dbReference>
<evidence type="ECO:0000256" key="2">
    <source>
        <dbReference type="ARBA" id="ARBA00022801"/>
    </source>
</evidence>
<dbReference type="EMBL" id="AWSO01000579">
    <property type="protein sequence ID" value="ESK89176.1"/>
    <property type="molecule type" value="Genomic_DNA"/>
</dbReference>
<dbReference type="GO" id="GO:0000724">
    <property type="term" value="P:double-strand break repair via homologous recombination"/>
    <property type="evidence" value="ECO:0007669"/>
    <property type="project" value="TreeGrafter"/>
</dbReference>
<dbReference type="InterPro" id="IPR050628">
    <property type="entry name" value="SNF2_RAD54_helicase_TF"/>
</dbReference>
<organism evidence="7 8">
    <name type="scientific">Moniliophthora roreri (strain MCA 2997)</name>
    <name type="common">Cocoa frosty pod rot fungus</name>
    <name type="synonym">Crinipellis roreri</name>
    <dbReference type="NCBI Taxonomy" id="1381753"/>
    <lineage>
        <taxon>Eukaryota</taxon>
        <taxon>Fungi</taxon>
        <taxon>Dikarya</taxon>
        <taxon>Basidiomycota</taxon>
        <taxon>Agaricomycotina</taxon>
        <taxon>Agaricomycetes</taxon>
        <taxon>Agaricomycetidae</taxon>
        <taxon>Agaricales</taxon>
        <taxon>Marasmiineae</taxon>
        <taxon>Marasmiaceae</taxon>
        <taxon>Moniliophthora</taxon>
    </lineage>
</organism>
<dbReference type="AlphaFoldDB" id="V2X8S5"/>
<dbReference type="PROSITE" id="PS51194">
    <property type="entry name" value="HELICASE_CTER"/>
    <property type="match status" value="1"/>
</dbReference>
<feature type="region of interest" description="Disordered" evidence="4">
    <location>
        <begin position="1"/>
        <end position="122"/>
    </location>
</feature>
<reference evidence="7 8" key="1">
    <citation type="journal article" date="2014" name="BMC Genomics">
        <title>Genome and secretome analysis of the hemibiotrophic fungal pathogen, Moniliophthora roreri, which causes frosty pod rot disease of cacao: mechanisms of the biotrophic and necrotrophic phases.</title>
        <authorList>
            <person name="Meinhardt L.W."/>
            <person name="Costa G.G.L."/>
            <person name="Thomazella D.P.T."/>
            <person name="Teixeira P.J.P.L."/>
            <person name="Carazzolle M.F."/>
            <person name="Schuster S.C."/>
            <person name="Carlson J.E."/>
            <person name="Guiltinan M.J."/>
            <person name="Mieczkowski P."/>
            <person name="Farmer A."/>
            <person name="Ramaraj T."/>
            <person name="Crozier J."/>
            <person name="Davis R.E."/>
            <person name="Shao J."/>
            <person name="Melnick R.L."/>
            <person name="Pereira G.A.G."/>
            <person name="Bailey B.A."/>
        </authorList>
    </citation>
    <scope>NUCLEOTIDE SEQUENCE [LARGE SCALE GENOMIC DNA]</scope>
    <source>
        <strain evidence="7 8">MCA 2997</strain>
    </source>
</reference>
<feature type="compositionally biased region" description="Basic and acidic residues" evidence="4">
    <location>
        <begin position="61"/>
        <end position="70"/>
    </location>
</feature>
<sequence length="723" mass="82009">MSFSFKPGPSSLTLDDLSGFDFRPATSHTLNDWSTGTITGSSRPRRTLKSKIQETTSSNLNEDHAIDHSEVLTQSLARMKLDGRSGSRRPRYSEPAATTKEKPSSSIPSRTKRAPRASEPPQTIEVAHLDSVEEEQNQVLLDPLSDTRPMLSTEVVPGLEKLCRDSYIQQTPDAKNLSGLRLPEGYTLSPHQSAGVLWMLGRENIEADKHGGINADEMGLGKTLQTLALVMLDPDKHVGPSLVVVQNCTLASQWKDEVDRFFPGTKVKVYHGSTRFCDLREMKRYDIVITTFGCVRSEHTTFTNAPGVRSTGKCRDALYRTSWRRVVLDEAHIIRNPATKGAKACIELPATFRWCLTATPLQNKVTDLYTLFRFLKFNPYSDYAWFKLNIEVPLKPPKSTNRTQWVPAADAQSALQLLHAGLSEVLIRRRKNDYIDGVKVLDIPAYELHLYMCELPEEERVIYDALQDRFNGLLRRFNLTTQFIFVLLLRLRQACLHQQLLLKGYQKDAKEMERDPDAESDDDKPDEYFDKRECRICGSLLSDNDNDARAHRTTCDYLRTLLDPYNHNASQRIKMIIKILESIPLGEKVIVFSSFVTMLDVIRSYIWDKFRCVQYDGGMKPGERENSLRSIREDPHVRVLLMSLKAGGVGLNLAQCNHVILVDVWWNPAVEEQAIGIKHAGMLKLQEQKRALAEAALDDNQLDLVRKLSLGREEVIRLITGRT</sequence>
<dbReference type="InterPro" id="IPR027417">
    <property type="entry name" value="P-loop_NTPase"/>
</dbReference>
<dbReference type="InterPro" id="IPR038718">
    <property type="entry name" value="SNF2-like_sf"/>
</dbReference>
<dbReference type="SMART" id="SM00490">
    <property type="entry name" value="HELICc"/>
    <property type="match status" value="1"/>
</dbReference>
<protein>
    <submittedName>
        <fullName evidence="7">Swi snf family dna-dependent atpase</fullName>
    </submittedName>
</protein>
<dbReference type="CDD" id="cd18793">
    <property type="entry name" value="SF2_C_SNF"/>
    <property type="match status" value="1"/>
</dbReference>
<evidence type="ECO:0000313" key="7">
    <source>
        <dbReference type="EMBL" id="ESK89176.1"/>
    </source>
</evidence>
<dbReference type="SMART" id="SM00487">
    <property type="entry name" value="DEXDc"/>
    <property type="match status" value="1"/>
</dbReference>
<proteinExistence type="predicted"/>
<dbReference type="InterPro" id="IPR014001">
    <property type="entry name" value="Helicase_ATP-bd"/>
</dbReference>
<dbReference type="Pfam" id="PF00176">
    <property type="entry name" value="SNF2-rel_dom"/>
    <property type="match status" value="1"/>
</dbReference>
<keyword evidence="3" id="KW-0067">ATP-binding</keyword>
<accession>V2X8S5</accession>
<feature type="domain" description="Helicase ATP-binding" evidence="5">
    <location>
        <begin position="203"/>
        <end position="378"/>
    </location>
</feature>
<dbReference type="SUPFAM" id="SSF52540">
    <property type="entry name" value="P-loop containing nucleoside triphosphate hydrolases"/>
    <property type="match status" value="2"/>
</dbReference>
<keyword evidence="1" id="KW-0547">Nucleotide-binding</keyword>
<dbReference type="InterPro" id="IPR000330">
    <property type="entry name" value="SNF2_N"/>
</dbReference>
<dbReference type="CDD" id="cd18008">
    <property type="entry name" value="DEXDc_SHPRH-like"/>
    <property type="match status" value="1"/>
</dbReference>